<dbReference type="Proteomes" id="UP000681720">
    <property type="component" value="Unassembled WGS sequence"/>
</dbReference>
<gene>
    <name evidence="2" type="ORF">BYL167_LOCUS45058</name>
    <name evidence="1" type="ORF">GIL414_LOCUS43910</name>
</gene>
<proteinExistence type="predicted"/>
<comment type="caution">
    <text evidence="2">The sequence shown here is derived from an EMBL/GenBank/DDBJ whole genome shotgun (WGS) entry which is preliminary data.</text>
</comment>
<dbReference type="EMBL" id="CAJOBH010123920">
    <property type="protein sequence ID" value="CAF4725527.1"/>
    <property type="molecule type" value="Genomic_DNA"/>
</dbReference>
<reference evidence="2" key="1">
    <citation type="submission" date="2021-02" db="EMBL/GenBank/DDBJ databases">
        <authorList>
            <person name="Nowell W R."/>
        </authorList>
    </citation>
    <scope>NUCLEOTIDE SEQUENCE</scope>
</reference>
<dbReference type="EMBL" id="CAJOBJ010131261">
    <property type="protein sequence ID" value="CAF4722413.1"/>
    <property type="molecule type" value="Genomic_DNA"/>
</dbReference>
<organism evidence="2 3">
    <name type="scientific">Rotaria magnacalcarata</name>
    <dbReference type="NCBI Taxonomy" id="392030"/>
    <lineage>
        <taxon>Eukaryota</taxon>
        <taxon>Metazoa</taxon>
        <taxon>Spiralia</taxon>
        <taxon>Gnathifera</taxon>
        <taxon>Rotifera</taxon>
        <taxon>Eurotatoria</taxon>
        <taxon>Bdelloidea</taxon>
        <taxon>Philodinida</taxon>
        <taxon>Philodinidae</taxon>
        <taxon>Rotaria</taxon>
    </lineage>
</organism>
<dbReference type="Proteomes" id="UP000681967">
    <property type="component" value="Unassembled WGS sequence"/>
</dbReference>
<sequence length="44" mass="3911">MVGNAVGAAAGAGGAAAADDIVRTIAPVSTTLSGAARIAATAAT</sequence>
<evidence type="ECO:0000313" key="2">
    <source>
        <dbReference type="EMBL" id="CAF4725527.1"/>
    </source>
</evidence>
<dbReference type="AlphaFoldDB" id="A0A8S3ANX9"/>
<accession>A0A8S3ANX9</accession>
<evidence type="ECO:0000313" key="1">
    <source>
        <dbReference type="EMBL" id="CAF4722413.1"/>
    </source>
</evidence>
<feature type="non-terminal residue" evidence="2">
    <location>
        <position position="44"/>
    </location>
</feature>
<protein>
    <submittedName>
        <fullName evidence="2">Uncharacterized protein</fullName>
    </submittedName>
</protein>
<evidence type="ECO:0000313" key="3">
    <source>
        <dbReference type="Proteomes" id="UP000681967"/>
    </source>
</evidence>
<name>A0A8S3ANX9_9BILA</name>